<feature type="region of interest" description="Disordered" evidence="1">
    <location>
        <begin position="607"/>
        <end position="662"/>
    </location>
</feature>
<dbReference type="AlphaFoldDB" id="A0A1Q9DWQ7"/>
<comment type="caution">
    <text evidence="2">The sequence shown here is derived from an EMBL/GenBank/DDBJ whole genome shotgun (WGS) entry which is preliminary data.</text>
</comment>
<dbReference type="OrthoDB" id="10387186at2759"/>
<reference evidence="2 3" key="1">
    <citation type="submission" date="2016-02" db="EMBL/GenBank/DDBJ databases">
        <title>Genome analysis of coral dinoflagellate symbionts highlights evolutionary adaptations to a symbiotic lifestyle.</title>
        <authorList>
            <person name="Aranda M."/>
            <person name="Li Y."/>
            <person name="Liew Y.J."/>
            <person name="Baumgarten S."/>
            <person name="Simakov O."/>
            <person name="Wilson M."/>
            <person name="Piel J."/>
            <person name="Ashoor H."/>
            <person name="Bougouffa S."/>
            <person name="Bajic V.B."/>
            <person name="Ryu T."/>
            <person name="Ravasi T."/>
            <person name="Bayer T."/>
            <person name="Micklem G."/>
            <person name="Kim H."/>
            <person name="Bhak J."/>
            <person name="Lajeunesse T.C."/>
            <person name="Voolstra C.R."/>
        </authorList>
    </citation>
    <scope>NUCLEOTIDE SEQUENCE [LARGE SCALE GENOMIC DNA]</scope>
    <source>
        <strain evidence="2 3">CCMP2467</strain>
    </source>
</reference>
<feature type="region of interest" description="Disordered" evidence="1">
    <location>
        <begin position="143"/>
        <end position="187"/>
    </location>
</feature>
<evidence type="ECO:0000313" key="3">
    <source>
        <dbReference type="Proteomes" id="UP000186817"/>
    </source>
</evidence>
<sequence length="802" mass="89349">MPHNAEQNGFQLMIRAEGSRAVVVISEDAEQVNRSLISDLGSKCVTNEMGEDELKEGRNCATLPDALRGMDDSIRLVVIDMEAVSRHGIKGARQVKGDLDSSYQDFGGIPCKAIMQCTMLCLAPGTHLKAVIKDTAQGQFQKVCPNKKFSPPNSNAGTPKSGNAKPRTSSSPTSSTTTKRKKLEVNEEFNHDEADLEMKYLEPQIKNVATQRPDGLLDTGASHPMRQGSNEEYREFRSKLPLQARTRYCDRMNVQGTILVQKENNKVQPIVPLGALIENLGYTLHWSPTKLRLMHPETRMIKVRVNNHCPEAAACDALAMIHELEMKQVNALNSNVETLKARLEVVKLQEIRDWPELLKEYASEGVTTEWSATTLVIRNLPDGLASQGEVVSWLDEVGHGRGYDFLLYVPKKTNPVVSQVASGAYVFVNYRSAHLAQAHSGEFGVFGAVRAIGDVRLQLHWEYLFVKFVIVARTHLGNVCPTATLLEQEIALARDEEATPAEHEEDHSDAQIEENTHSGDGQICPHHGASHCRHNAKNLSQYTIRPTSRGNVQRHLPTYLNLHMALTYTIRENLSYRRPTALKLRSRPKLYQAGDINFESGAPVHEGDYHYDEGTSACQNSAQPVPFCPETGGSPERSASPDAKEEQNEAEAPPSHHLRWVRRPNLSAQQRACRHELLLQKDEQGRAPFGLDDFPTDEAAGPKTNKGEVPVSADPFFSNENAHRYRADCFHALQHKAVDNGTTKVVLNVVISKLQGKQALTERFKDLAKSGRLVPLVDDRTNEQLDIQKTQGSQRPSSWMYQ</sequence>
<evidence type="ECO:0000256" key="1">
    <source>
        <dbReference type="SAM" id="MobiDB-lite"/>
    </source>
</evidence>
<protein>
    <submittedName>
        <fullName evidence="2">Uncharacterized protein</fullName>
    </submittedName>
</protein>
<accession>A0A1Q9DWQ7</accession>
<dbReference type="EMBL" id="LSRX01000355">
    <property type="protein sequence ID" value="OLP99614.1"/>
    <property type="molecule type" value="Genomic_DNA"/>
</dbReference>
<feature type="compositionally biased region" description="Low complexity" evidence="1">
    <location>
        <begin position="165"/>
        <end position="177"/>
    </location>
</feature>
<feature type="region of interest" description="Disordered" evidence="1">
    <location>
        <begin position="213"/>
        <end position="235"/>
    </location>
</feature>
<name>A0A1Q9DWQ7_SYMMI</name>
<gene>
    <name evidence="2" type="ORF">AK812_SmicGene17803</name>
</gene>
<feature type="compositionally biased region" description="Polar residues" evidence="1">
    <location>
        <begin position="151"/>
        <end position="161"/>
    </location>
</feature>
<feature type="compositionally biased region" description="Basic and acidic residues" evidence="1">
    <location>
        <begin position="496"/>
        <end position="517"/>
    </location>
</feature>
<feature type="region of interest" description="Disordered" evidence="1">
    <location>
        <begin position="496"/>
        <end position="523"/>
    </location>
</feature>
<evidence type="ECO:0000313" key="2">
    <source>
        <dbReference type="EMBL" id="OLP99614.1"/>
    </source>
</evidence>
<keyword evidence="3" id="KW-1185">Reference proteome</keyword>
<dbReference type="Proteomes" id="UP000186817">
    <property type="component" value="Unassembled WGS sequence"/>
</dbReference>
<organism evidence="2 3">
    <name type="scientific">Symbiodinium microadriaticum</name>
    <name type="common">Dinoflagellate</name>
    <name type="synonym">Zooxanthella microadriatica</name>
    <dbReference type="NCBI Taxonomy" id="2951"/>
    <lineage>
        <taxon>Eukaryota</taxon>
        <taxon>Sar</taxon>
        <taxon>Alveolata</taxon>
        <taxon>Dinophyceae</taxon>
        <taxon>Suessiales</taxon>
        <taxon>Symbiodiniaceae</taxon>
        <taxon>Symbiodinium</taxon>
    </lineage>
</organism>
<proteinExistence type="predicted"/>